<dbReference type="InterPro" id="IPR039375">
    <property type="entry name" value="NodN-like"/>
</dbReference>
<feature type="domain" description="MaoC-like" evidence="1">
    <location>
        <begin position="17"/>
        <end position="122"/>
    </location>
</feature>
<dbReference type="SUPFAM" id="SSF54637">
    <property type="entry name" value="Thioesterase/thiol ester dehydrase-isomerase"/>
    <property type="match status" value="1"/>
</dbReference>
<organism evidence="2 3">
    <name type="scientific">Lysobacter antibioticus</name>
    <dbReference type="NCBI Taxonomy" id="84531"/>
    <lineage>
        <taxon>Bacteria</taxon>
        <taxon>Pseudomonadati</taxon>
        <taxon>Pseudomonadota</taxon>
        <taxon>Gammaproteobacteria</taxon>
        <taxon>Lysobacterales</taxon>
        <taxon>Lysobacteraceae</taxon>
        <taxon>Lysobacter</taxon>
    </lineage>
</organism>
<evidence type="ECO:0000259" key="1">
    <source>
        <dbReference type="Pfam" id="PF01575"/>
    </source>
</evidence>
<dbReference type="AlphaFoldDB" id="A0A0S2F5K4"/>
<dbReference type="Pfam" id="PF01575">
    <property type="entry name" value="MaoC_dehydratas"/>
    <property type="match status" value="1"/>
</dbReference>
<dbReference type="KEGG" id="lab:LA76x_0651"/>
<accession>A0A0S2F5K4</accession>
<evidence type="ECO:0000313" key="2">
    <source>
        <dbReference type="EMBL" id="ALN78812.1"/>
    </source>
</evidence>
<dbReference type="RefSeq" id="WP_057916557.1">
    <property type="nucleotide sequence ID" value="NZ_CP011129.1"/>
</dbReference>
<gene>
    <name evidence="2" type="ORF">LA76x_0651</name>
</gene>
<sequence>MSQRYTFENLGEYASKELGVSAWQTVDQTMIDRFAETTGDRQWIHVDVERCRKESPFGGTIAHGFLLLSLLAPLQMQLGILPEDISQALNAGLGEVRFQAPVLAGERVRVRVALVRVEAKGEGRLLMITRNVMEIDGKDKPALVAEMAAMLYR</sequence>
<dbReference type="eggNOG" id="COG2030">
    <property type="taxonomic scope" value="Bacteria"/>
</dbReference>
<proteinExistence type="predicted"/>
<dbReference type="Gene3D" id="3.10.129.10">
    <property type="entry name" value="Hotdog Thioesterase"/>
    <property type="match status" value="1"/>
</dbReference>
<reference evidence="2 3" key="1">
    <citation type="journal article" date="2015" name="BMC Genomics">
        <title>Comparative genomics and metabolic profiling of the genus Lysobacter.</title>
        <authorList>
            <person name="de Bruijn I."/>
            <person name="Cheng X."/>
            <person name="de Jager V."/>
            <person name="Exposito R.G."/>
            <person name="Watrous J."/>
            <person name="Patel N."/>
            <person name="Postma J."/>
            <person name="Dorrestein P.C."/>
            <person name="Kobayashi D."/>
            <person name="Raaijmakers J.M."/>
        </authorList>
    </citation>
    <scope>NUCLEOTIDE SEQUENCE [LARGE SCALE GENOMIC DNA]</scope>
    <source>
        <strain evidence="2 3">76</strain>
    </source>
</reference>
<dbReference type="EMBL" id="CP011129">
    <property type="protein sequence ID" value="ALN78812.1"/>
    <property type="molecule type" value="Genomic_DNA"/>
</dbReference>
<dbReference type="Proteomes" id="UP000060787">
    <property type="component" value="Chromosome"/>
</dbReference>
<protein>
    <submittedName>
        <fullName evidence="2">MaoC like domain protein</fullName>
    </submittedName>
</protein>
<dbReference type="InterPro" id="IPR029069">
    <property type="entry name" value="HotDog_dom_sf"/>
</dbReference>
<dbReference type="PANTHER" id="PTHR42993:SF1">
    <property type="entry name" value="MAOC-LIKE DEHYDRATASE DOMAIN-CONTAINING PROTEIN"/>
    <property type="match status" value="1"/>
</dbReference>
<dbReference type="InterPro" id="IPR002539">
    <property type="entry name" value="MaoC-like_dom"/>
</dbReference>
<name>A0A0S2F5K4_LYSAN</name>
<dbReference type="STRING" id="84531.LA76x_0651"/>
<dbReference type="PANTHER" id="PTHR42993">
    <property type="entry name" value="MAOC-LIKE DEHYDRATASE DOMAIN-CONTAINING PROTEIN"/>
    <property type="match status" value="1"/>
</dbReference>
<keyword evidence="3" id="KW-1185">Reference proteome</keyword>
<evidence type="ECO:0000313" key="3">
    <source>
        <dbReference type="Proteomes" id="UP000060787"/>
    </source>
</evidence>
<dbReference type="PATRIC" id="fig|84531.8.peg.679"/>
<dbReference type="CDD" id="cd03450">
    <property type="entry name" value="NodN"/>
    <property type="match status" value="1"/>
</dbReference>